<name>A0A0S2TBA3_9GAMM</name>
<dbReference type="Proteomes" id="UP000055136">
    <property type="component" value="Chromosome"/>
</dbReference>
<dbReference type="STRING" id="1748243.Tel_04310"/>
<dbReference type="EMBL" id="CP013099">
    <property type="protein sequence ID" value="ALP52428.1"/>
    <property type="molecule type" value="Genomic_DNA"/>
</dbReference>
<dbReference type="AlphaFoldDB" id="A0A0S2TBA3"/>
<gene>
    <name evidence="1" type="ORF">Tel_04310</name>
</gene>
<evidence type="ECO:0000313" key="2">
    <source>
        <dbReference type="Proteomes" id="UP000055136"/>
    </source>
</evidence>
<organism evidence="1 2">
    <name type="scientific">Candidatus Tenderia electrophaga</name>
    <dbReference type="NCBI Taxonomy" id="1748243"/>
    <lineage>
        <taxon>Bacteria</taxon>
        <taxon>Pseudomonadati</taxon>
        <taxon>Pseudomonadota</taxon>
        <taxon>Gammaproteobacteria</taxon>
        <taxon>Candidatus Tenderiales</taxon>
        <taxon>Candidatus Tenderiaceae</taxon>
        <taxon>Candidatus Tenderia</taxon>
    </lineage>
</organism>
<protein>
    <submittedName>
        <fullName evidence="1">Uncharacterized protein</fullName>
    </submittedName>
</protein>
<keyword evidence="2" id="KW-1185">Reference proteome</keyword>
<dbReference type="KEGG" id="tee:Tel_04310"/>
<sequence>MAGIQIQSDATLAILSVSLGEGEAVLKGAVAVALAAIAADVKSALVENLPVGPRLLMWM</sequence>
<proteinExistence type="predicted"/>
<evidence type="ECO:0000313" key="1">
    <source>
        <dbReference type="EMBL" id="ALP52428.1"/>
    </source>
</evidence>
<reference evidence="1" key="1">
    <citation type="submission" date="2015-10" db="EMBL/GenBank/DDBJ databases">
        <title>Description of Candidatus Tenderia electrophaga gen. nov, sp. nov., an Uncultivated Electroautotroph from a Biocathode Enrichment.</title>
        <authorList>
            <person name="Eddie B.J."/>
            <person name="Malanoski A.P."/>
            <person name="Wang Z."/>
            <person name="Hall R.J."/>
            <person name="Oh S.D."/>
            <person name="Heiner C."/>
            <person name="Lin B."/>
            <person name="Strycharz-Glaven S.M."/>
        </authorList>
    </citation>
    <scope>NUCLEOTIDE SEQUENCE [LARGE SCALE GENOMIC DNA]</scope>
    <source>
        <strain evidence="1">NRL1</strain>
    </source>
</reference>
<accession>A0A0S2TBA3</accession>